<proteinExistence type="predicted"/>
<keyword evidence="3" id="KW-1185">Reference proteome</keyword>
<feature type="compositionally biased region" description="Basic residues" evidence="1">
    <location>
        <begin position="266"/>
        <end position="279"/>
    </location>
</feature>
<dbReference type="Proteomes" id="UP001642540">
    <property type="component" value="Unassembled WGS sequence"/>
</dbReference>
<feature type="compositionally biased region" description="Polar residues" evidence="1">
    <location>
        <begin position="180"/>
        <end position="196"/>
    </location>
</feature>
<feature type="region of interest" description="Disordered" evidence="1">
    <location>
        <begin position="138"/>
        <end position="305"/>
    </location>
</feature>
<feature type="compositionally biased region" description="Basic and acidic residues" evidence="1">
    <location>
        <begin position="282"/>
        <end position="293"/>
    </location>
</feature>
<accession>A0ABP1QAR2</accession>
<evidence type="ECO:0000313" key="2">
    <source>
        <dbReference type="EMBL" id="CAL8096202.1"/>
    </source>
</evidence>
<sequence>METSLSEAVQVTSSESELPDMVPVSIRSTVPEVQHHCLEKVLAGLLLTWQEFLQLFDIRLNPNEYFIRGANGSKSDLTQKIGDYVSSQKRKMKTYPVTLERVNGTNEVTGGAQEVMNTNSSAHSVLLRNDIVEQSSEMHQNEIKNVSSSSTSKKFKLLDGDKRPKNHRKSKESLDKIAQNILQSPTSKFPNPSNKVETQRTSDTRSPSPPKDSDRTDDRRNDCSSSPSDSLEQTATKIIPGVQKRKSLSVDRRHSKEFASSSSSVKKSKKPRLKSRTVSRRNTNETDSSKESTDSDEDEGPPTKAKKKVLKQMVLQYLAEKVSARSMLRLRSELMNLREQEKYFKVTSVVPMTAGMMEQTFCRKLHE</sequence>
<organism evidence="2 3">
    <name type="scientific">Orchesella dallaii</name>
    <dbReference type="NCBI Taxonomy" id="48710"/>
    <lineage>
        <taxon>Eukaryota</taxon>
        <taxon>Metazoa</taxon>
        <taxon>Ecdysozoa</taxon>
        <taxon>Arthropoda</taxon>
        <taxon>Hexapoda</taxon>
        <taxon>Collembola</taxon>
        <taxon>Entomobryomorpha</taxon>
        <taxon>Entomobryoidea</taxon>
        <taxon>Orchesellidae</taxon>
        <taxon>Orchesellinae</taxon>
        <taxon>Orchesella</taxon>
    </lineage>
</organism>
<comment type="caution">
    <text evidence="2">The sequence shown here is derived from an EMBL/GenBank/DDBJ whole genome shotgun (WGS) entry which is preliminary data.</text>
</comment>
<reference evidence="2 3" key="1">
    <citation type="submission" date="2024-08" db="EMBL/GenBank/DDBJ databases">
        <authorList>
            <person name="Cucini C."/>
            <person name="Frati F."/>
        </authorList>
    </citation>
    <scope>NUCLEOTIDE SEQUENCE [LARGE SCALE GENOMIC DNA]</scope>
</reference>
<evidence type="ECO:0000256" key="1">
    <source>
        <dbReference type="SAM" id="MobiDB-lite"/>
    </source>
</evidence>
<evidence type="ECO:0000313" key="3">
    <source>
        <dbReference type="Proteomes" id="UP001642540"/>
    </source>
</evidence>
<dbReference type="EMBL" id="CAXLJM020000027">
    <property type="protein sequence ID" value="CAL8096202.1"/>
    <property type="molecule type" value="Genomic_DNA"/>
</dbReference>
<feature type="compositionally biased region" description="Polar residues" evidence="1">
    <location>
        <begin position="223"/>
        <end position="236"/>
    </location>
</feature>
<name>A0ABP1QAR2_9HEXA</name>
<gene>
    <name evidence="2" type="ORF">ODALV1_LOCUS9296</name>
</gene>
<feature type="compositionally biased region" description="Basic and acidic residues" evidence="1">
    <location>
        <begin position="248"/>
        <end position="257"/>
    </location>
</feature>
<feature type="compositionally biased region" description="Basic and acidic residues" evidence="1">
    <location>
        <begin position="211"/>
        <end position="222"/>
    </location>
</feature>
<protein>
    <submittedName>
        <fullName evidence="2">Uncharacterized protein</fullName>
    </submittedName>
</protein>